<accession>A0ABQ8JBL9</accession>
<proteinExistence type="predicted"/>
<reference evidence="1 2" key="1">
    <citation type="journal article" date="2018" name="J. Allergy Clin. Immunol.">
        <title>High-quality assembly of Dermatophagoides pteronyssinus genome and transcriptome reveals a wide range of novel allergens.</title>
        <authorList>
            <person name="Liu X.Y."/>
            <person name="Yang K.Y."/>
            <person name="Wang M.Q."/>
            <person name="Kwok J.S."/>
            <person name="Zeng X."/>
            <person name="Yang Z."/>
            <person name="Xiao X.J."/>
            <person name="Lau C.P."/>
            <person name="Li Y."/>
            <person name="Huang Z.M."/>
            <person name="Ba J.G."/>
            <person name="Yim A.K."/>
            <person name="Ouyang C.Y."/>
            <person name="Ngai S.M."/>
            <person name="Chan T.F."/>
            <person name="Leung E.L."/>
            <person name="Liu L."/>
            <person name="Liu Z.G."/>
            <person name="Tsui S.K."/>
        </authorList>
    </citation>
    <scope>NUCLEOTIDE SEQUENCE [LARGE SCALE GENOMIC DNA]</scope>
    <source>
        <strain evidence="1">Derp</strain>
    </source>
</reference>
<dbReference type="Proteomes" id="UP000887458">
    <property type="component" value="Unassembled WGS sequence"/>
</dbReference>
<organism evidence="1 2">
    <name type="scientific">Dermatophagoides pteronyssinus</name>
    <name type="common">European house dust mite</name>
    <dbReference type="NCBI Taxonomy" id="6956"/>
    <lineage>
        <taxon>Eukaryota</taxon>
        <taxon>Metazoa</taxon>
        <taxon>Ecdysozoa</taxon>
        <taxon>Arthropoda</taxon>
        <taxon>Chelicerata</taxon>
        <taxon>Arachnida</taxon>
        <taxon>Acari</taxon>
        <taxon>Acariformes</taxon>
        <taxon>Sarcoptiformes</taxon>
        <taxon>Astigmata</taxon>
        <taxon>Psoroptidia</taxon>
        <taxon>Analgoidea</taxon>
        <taxon>Pyroglyphidae</taxon>
        <taxon>Dermatophagoidinae</taxon>
        <taxon>Dermatophagoides</taxon>
    </lineage>
</organism>
<gene>
    <name evidence="1" type="ORF">DERP_001832</name>
</gene>
<reference evidence="1 2" key="2">
    <citation type="journal article" date="2022" name="Mol. Biol. Evol.">
        <title>Comparative Genomics Reveals Insights into the Divergent Evolution of Astigmatic Mites and Household Pest Adaptations.</title>
        <authorList>
            <person name="Xiong Q."/>
            <person name="Wan A.T."/>
            <person name="Liu X."/>
            <person name="Fung C.S."/>
            <person name="Xiao X."/>
            <person name="Malainual N."/>
            <person name="Hou J."/>
            <person name="Wang L."/>
            <person name="Wang M."/>
            <person name="Yang K.Y."/>
            <person name="Cui Y."/>
            <person name="Leung E.L."/>
            <person name="Nong W."/>
            <person name="Shin S.K."/>
            <person name="Au S.W."/>
            <person name="Jeong K.Y."/>
            <person name="Chew F.T."/>
            <person name="Hui J.H."/>
            <person name="Leung T.F."/>
            <person name="Tungtrongchitr A."/>
            <person name="Zhong N."/>
            <person name="Liu Z."/>
            <person name="Tsui S.K."/>
        </authorList>
    </citation>
    <scope>NUCLEOTIDE SEQUENCE [LARGE SCALE GENOMIC DNA]</scope>
    <source>
        <strain evidence="1">Derp</strain>
    </source>
</reference>
<evidence type="ECO:0000313" key="2">
    <source>
        <dbReference type="Proteomes" id="UP000887458"/>
    </source>
</evidence>
<dbReference type="EMBL" id="NJHN03000054">
    <property type="protein sequence ID" value="KAH9419999.1"/>
    <property type="molecule type" value="Genomic_DNA"/>
</dbReference>
<sequence>MNNLTDGDMKNSCYSDDYYDDKTADVLDKRNNDQNLKNEKKIVHNSSADQMIFSKITNLY</sequence>
<evidence type="ECO:0000313" key="1">
    <source>
        <dbReference type="EMBL" id="KAH9419999.1"/>
    </source>
</evidence>
<comment type="caution">
    <text evidence="1">The sequence shown here is derived from an EMBL/GenBank/DDBJ whole genome shotgun (WGS) entry which is preliminary data.</text>
</comment>
<name>A0ABQ8JBL9_DERPT</name>
<keyword evidence="2" id="KW-1185">Reference proteome</keyword>
<protein>
    <submittedName>
        <fullName evidence="1">Uncharacterized protein</fullName>
    </submittedName>
</protein>